<comment type="pathway">
    <text evidence="4">Sphingolipid metabolism.</text>
</comment>
<evidence type="ECO:0000256" key="4">
    <source>
        <dbReference type="ARBA" id="ARBA00004991"/>
    </source>
</evidence>
<dbReference type="Gene3D" id="3.40.640.10">
    <property type="entry name" value="Type I PLP-dependent aspartate aminotransferase-like (Major domain)"/>
    <property type="match status" value="1"/>
</dbReference>
<evidence type="ECO:0000256" key="11">
    <source>
        <dbReference type="ARBA" id="ARBA00023136"/>
    </source>
</evidence>
<comment type="similarity">
    <text evidence="13">Belongs to the group II decarboxylase family. Sphingosine-1-phosphate lyase subfamily.</text>
</comment>
<keyword evidence="6" id="KW-0256">Endoplasmic reticulum</keyword>
<dbReference type="FunFam" id="3.40.640.10:FF:000020">
    <property type="entry name" value="sphingosine-1-phosphate lyase 1"/>
    <property type="match status" value="1"/>
</dbReference>
<keyword evidence="5" id="KW-0812">Transmembrane</keyword>
<protein>
    <recommendedName>
        <fullName evidence="14">sphinganine-1-phosphate aldolase</fullName>
        <ecNumber evidence="14">4.1.2.27</ecNumber>
    </recommendedName>
    <alternativeName>
        <fullName evidence="15">Sphingosine-1-phosphate aldolase</fullName>
    </alternativeName>
</protein>
<dbReference type="PANTHER" id="PTHR42735">
    <property type="match status" value="1"/>
</dbReference>
<dbReference type="GO" id="GO:0030170">
    <property type="term" value="F:pyridoxal phosphate binding"/>
    <property type="evidence" value="ECO:0007669"/>
    <property type="project" value="InterPro"/>
</dbReference>
<dbReference type="Pfam" id="PF00282">
    <property type="entry name" value="Pyridoxal_deC"/>
    <property type="match status" value="1"/>
</dbReference>
<organism evidence="18 19">
    <name type="scientific">Schistosoma mekongi</name>
    <name type="common">Parasitic worm</name>
    <dbReference type="NCBI Taxonomy" id="38744"/>
    <lineage>
        <taxon>Eukaryota</taxon>
        <taxon>Metazoa</taxon>
        <taxon>Spiralia</taxon>
        <taxon>Lophotrochozoa</taxon>
        <taxon>Platyhelminthes</taxon>
        <taxon>Trematoda</taxon>
        <taxon>Digenea</taxon>
        <taxon>Strigeidida</taxon>
        <taxon>Schistosomatoidea</taxon>
        <taxon>Schistosomatidae</taxon>
        <taxon>Schistosoma</taxon>
    </lineage>
</organism>
<dbReference type="InterPro" id="IPR002129">
    <property type="entry name" value="PyrdxlP-dep_de-COase"/>
</dbReference>
<evidence type="ECO:0000256" key="15">
    <source>
        <dbReference type="ARBA" id="ARBA00042568"/>
    </source>
</evidence>
<dbReference type="GO" id="GO:0005789">
    <property type="term" value="C:endoplasmic reticulum membrane"/>
    <property type="evidence" value="ECO:0007669"/>
    <property type="project" value="UniProtKB-SubCell"/>
</dbReference>
<evidence type="ECO:0000256" key="9">
    <source>
        <dbReference type="ARBA" id="ARBA00022989"/>
    </source>
</evidence>
<evidence type="ECO:0000256" key="6">
    <source>
        <dbReference type="ARBA" id="ARBA00022824"/>
    </source>
</evidence>
<evidence type="ECO:0000256" key="17">
    <source>
        <dbReference type="RuleBase" id="RU000382"/>
    </source>
</evidence>
<comment type="pathway">
    <text evidence="3">Lipid metabolism; sphingolipid metabolism.</text>
</comment>
<dbReference type="CDD" id="cd06450">
    <property type="entry name" value="DOPA_deC_like"/>
    <property type="match status" value="1"/>
</dbReference>
<feature type="non-terminal residue" evidence="18">
    <location>
        <position position="1"/>
    </location>
</feature>
<evidence type="ECO:0000256" key="7">
    <source>
        <dbReference type="ARBA" id="ARBA00022898"/>
    </source>
</evidence>
<comment type="cofactor">
    <cofactor evidence="1 16 17">
        <name>pyridoxal 5'-phosphate</name>
        <dbReference type="ChEBI" id="CHEBI:597326"/>
    </cofactor>
</comment>
<keyword evidence="8" id="KW-0746">Sphingolipid metabolism</keyword>
<feature type="modified residue" description="N6-(pyridoxal phosphate)lysine" evidence="16">
    <location>
        <position position="338"/>
    </location>
</feature>
<evidence type="ECO:0000256" key="12">
    <source>
        <dbReference type="ARBA" id="ARBA00023239"/>
    </source>
</evidence>
<dbReference type="InterPro" id="IPR050477">
    <property type="entry name" value="GrpII_AminoAcid_Decarb"/>
</dbReference>
<dbReference type="SUPFAM" id="SSF53383">
    <property type="entry name" value="PLP-dependent transferases"/>
    <property type="match status" value="1"/>
</dbReference>
<accession>A0AAE2D9B5</accession>
<proteinExistence type="inferred from homology"/>
<reference evidence="18" key="1">
    <citation type="submission" date="2022-04" db="EMBL/GenBank/DDBJ databases">
        <authorList>
            <person name="Xu L."/>
            <person name="Lv Z."/>
        </authorList>
    </citation>
    <scope>NUCLEOTIDE SEQUENCE</scope>
    <source>
        <strain evidence="18">LV_2022a</strain>
    </source>
</reference>
<dbReference type="GO" id="GO:0030149">
    <property type="term" value="P:sphingolipid catabolic process"/>
    <property type="evidence" value="ECO:0007669"/>
    <property type="project" value="TreeGrafter"/>
</dbReference>
<dbReference type="Gene3D" id="3.90.1150.10">
    <property type="entry name" value="Aspartate Aminotransferase, domain 1"/>
    <property type="match status" value="1"/>
</dbReference>
<evidence type="ECO:0000256" key="2">
    <source>
        <dbReference type="ARBA" id="ARBA00004389"/>
    </source>
</evidence>
<keyword evidence="9" id="KW-1133">Transmembrane helix</keyword>
<gene>
    <name evidence="18" type="ORF">MN116_000683</name>
</gene>
<comment type="subcellular location">
    <subcellularLocation>
        <location evidence="2">Endoplasmic reticulum membrane</location>
        <topology evidence="2">Single-pass membrane protein</topology>
    </subcellularLocation>
</comment>
<keyword evidence="12 17" id="KW-0456">Lyase</keyword>
<dbReference type="AlphaFoldDB" id="A0AAE2D9B5"/>
<dbReference type="InterPro" id="IPR015422">
    <property type="entry name" value="PyrdxlP-dep_Trfase_small"/>
</dbReference>
<evidence type="ECO:0000256" key="3">
    <source>
        <dbReference type="ARBA" id="ARBA00004760"/>
    </source>
</evidence>
<reference evidence="18" key="2">
    <citation type="journal article" date="2023" name="Infect Dis Poverty">
        <title>Chromosome-scale genome of the human blood fluke Schistosoma mekongi and its implications for public health.</title>
        <authorList>
            <person name="Zhou M."/>
            <person name="Xu L."/>
            <person name="Xu D."/>
            <person name="Chen W."/>
            <person name="Khan J."/>
            <person name="Hu Y."/>
            <person name="Huang H."/>
            <person name="Wei H."/>
            <person name="Zhang Y."/>
            <person name="Chusongsang P."/>
            <person name="Tanasarnprasert K."/>
            <person name="Hu X."/>
            <person name="Limpanont Y."/>
            <person name="Lv Z."/>
        </authorList>
    </citation>
    <scope>NUCLEOTIDE SEQUENCE</scope>
    <source>
        <strain evidence="18">LV_2022a</strain>
    </source>
</reference>
<evidence type="ECO:0000313" key="19">
    <source>
        <dbReference type="Proteomes" id="UP001292079"/>
    </source>
</evidence>
<evidence type="ECO:0000256" key="5">
    <source>
        <dbReference type="ARBA" id="ARBA00022692"/>
    </source>
</evidence>
<evidence type="ECO:0000256" key="1">
    <source>
        <dbReference type="ARBA" id="ARBA00001933"/>
    </source>
</evidence>
<dbReference type="EC" id="4.1.2.27" evidence="14"/>
<dbReference type="GO" id="GO:0019752">
    <property type="term" value="P:carboxylic acid metabolic process"/>
    <property type="evidence" value="ECO:0007669"/>
    <property type="project" value="InterPro"/>
</dbReference>
<keyword evidence="10" id="KW-0443">Lipid metabolism</keyword>
<dbReference type="Gene3D" id="6.10.140.2150">
    <property type="match status" value="1"/>
</dbReference>
<evidence type="ECO:0000256" key="8">
    <source>
        <dbReference type="ARBA" id="ARBA00022919"/>
    </source>
</evidence>
<dbReference type="InterPro" id="IPR015424">
    <property type="entry name" value="PyrdxlP-dep_Trfase"/>
</dbReference>
<sequence length="545" mass="61354">SEMDSLPLAVISTIKRGFNLYIDHLSNCDFSVVLVTFVASILFLSNFKLFDSNFKRSLYACLRKAPFIRSYIKNKIDKASKEIHRDIHEKTSRVVYEKKLPIRGQTAENVLSGARKYKMLEYIKWDEGFVSGSVYPRDDKLSGLFSNIYKEFLWTNPLHPDLFVDIRRMEAEVVRMCVTMFHGDKGACGTTTSGGTESILLACLAYRQLARERGIEHPSMVIPVSAHPAFDKAAHYFSIKVIHVPLDPVTYKVDMIEMKSSITHDTCMLVGSAPGYPHGIIDPIKDISELGQKYNIPVHVDCCLGGFLLPFMEKVNYPIEEFDFRLPGVTSISCDTHKYGFAPKGTSVILYRDQCYRSRQYFSQTTWPGGLYASSTLPGSRPGALIATCWASLMYHGESGYCESTKRIISTTRYITDELRKIPGINILGEPNVSIVAFGSNNFNIYKLSHALSDKPNGRGWNLNNLQFPPAIHFCVTDMHTVKGCAEKFIHDVKEIVKEMIKTPNTKSEGSVALYGLSHMLPDRSIIEELAHCYLDACYDTPSND</sequence>
<keyword evidence="11" id="KW-0472">Membrane</keyword>
<dbReference type="EMBL" id="JALJAT010000001">
    <property type="protein sequence ID" value="KAK4476156.1"/>
    <property type="molecule type" value="Genomic_DNA"/>
</dbReference>
<evidence type="ECO:0000313" key="18">
    <source>
        <dbReference type="EMBL" id="KAK4476156.1"/>
    </source>
</evidence>
<dbReference type="InterPro" id="IPR015421">
    <property type="entry name" value="PyrdxlP-dep_Trfase_major"/>
</dbReference>
<evidence type="ECO:0000256" key="13">
    <source>
        <dbReference type="ARBA" id="ARBA00038302"/>
    </source>
</evidence>
<comment type="caution">
    <text evidence="18">The sequence shown here is derived from an EMBL/GenBank/DDBJ whole genome shotgun (WGS) entry which is preliminary data.</text>
</comment>
<evidence type="ECO:0000256" key="10">
    <source>
        <dbReference type="ARBA" id="ARBA00023098"/>
    </source>
</evidence>
<evidence type="ECO:0000256" key="16">
    <source>
        <dbReference type="PIRSR" id="PIRSR602129-50"/>
    </source>
</evidence>
<name>A0AAE2D9B5_SCHME</name>
<dbReference type="PANTHER" id="PTHR42735:SF6">
    <property type="entry name" value="SPHINGOSINE-1-PHOSPHATE LYASE 1"/>
    <property type="match status" value="1"/>
</dbReference>
<dbReference type="GO" id="GO:0008117">
    <property type="term" value="F:sphinganine-1-phosphate aldolase activity"/>
    <property type="evidence" value="ECO:0007669"/>
    <property type="project" value="UniProtKB-EC"/>
</dbReference>
<keyword evidence="19" id="KW-1185">Reference proteome</keyword>
<dbReference type="Proteomes" id="UP001292079">
    <property type="component" value="Unassembled WGS sequence"/>
</dbReference>
<evidence type="ECO:0000256" key="14">
    <source>
        <dbReference type="ARBA" id="ARBA00038965"/>
    </source>
</evidence>
<keyword evidence="7 16" id="KW-0663">Pyridoxal phosphate</keyword>
<dbReference type="FunFam" id="6.10.140.2150:FF:000001">
    <property type="entry name" value="Sphingosine-1-phosphate lyase 1"/>
    <property type="match status" value="1"/>
</dbReference>